<dbReference type="Proteomes" id="UP000324767">
    <property type="component" value="Unassembled WGS sequence"/>
</dbReference>
<dbReference type="EMBL" id="VXIT01000011">
    <property type="protein sequence ID" value="KAA6409291.1"/>
    <property type="molecule type" value="Genomic_DNA"/>
</dbReference>
<proteinExistence type="predicted"/>
<gene>
    <name evidence="2" type="ORF">FRX48_06844</name>
</gene>
<evidence type="ECO:0000313" key="2">
    <source>
        <dbReference type="EMBL" id="KAA6409291.1"/>
    </source>
</evidence>
<accession>A0A5M8PIQ0</accession>
<reference evidence="2 3" key="1">
    <citation type="submission" date="2019-09" db="EMBL/GenBank/DDBJ databases">
        <title>The hologenome of the rock-dwelling lichen Lasallia pustulata.</title>
        <authorList>
            <person name="Greshake Tzovaras B."/>
            <person name="Segers F."/>
            <person name="Bicker A."/>
            <person name="Dal Grande F."/>
            <person name="Otte J."/>
            <person name="Hankeln T."/>
            <person name="Schmitt I."/>
            <person name="Ebersberger I."/>
        </authorList>
    </citation>
    <scope>NUCLEOTIDE SEQUENCE [LARGE SCALE GENOMIC DNA]</scope>
    <source>
        <strain evidence="2">A1-1</strain>
    </source>
</reference>
<feature type="compositionally biased region" description="Polar residues" evidence="1">
    <location>
        <begin position="1"/>
        <end position="12"/>
    </location>
</feature>
<organism evidence="2 3">
    <name type="scientific">Lasallia pustulata</name>
    <dbReference type="NCBI Taxonomy" id="136370"/>
    <lineage>
        <taxon>Eukaryota</taxon>
        <taxon>Fungi</taxon>
        <taxon>Dikarya</taxon>
        <taxon>Ascomycota</taxon>
        <taxon>Pezizomycotina</taxon>
        <taxon>Lecanoromycetes</taxon>
        <taxon>OSLEUM clade</taxon>
        <taxon>Umbilicariomycetidae</taxon>
        <taxon>Umbilicariales</taxon>
        <taxon>Umbilicariaceae</taxon>
        <taxon>Lasallia</taxon>
    </lineage>
</organism>
<name>A0A5M8PIQ0_9LECA</name>
<evidence type="ECO:0000256" key="1">
    <source>
        <dbReference type="SAM" id="MobiDB-lite"/>
    </source>
</evidence>
<dbReference type="AlphaFoldDB" id="A0A5M8PIQ0"/>
<evidence type="ECO:0000313" key="3">
    <source>
        <dbReference type="Proteomes" id="UP000324767"/>
    </source>
</evidence>
<comment type="caution">
    <text evidence="2">The sequence shown here is derived from an EMBL/GenBank/DDBJ whole genome shotgun (WGS) entry which is preliminary data.</text>
</comment>
<feature type="region of interest" description="Disordered" evidence="1">
    <location>
        <begin position="1"/>
        <end position="28"/>
    </location>
</feature>
<sequence length="350" mass="39119">MSLESKQSSPTPSDKPEPKRQARDNEVQGIEVPGIPYTIMVYIEGGPVGSAIVTSQKNVLTRQDFLDWPVYYQSFNWADFDTAGSPRIIRANLGPAAKAELKEDEGDQKAGWYNWVWRGQYEFVGEAVEWSMGKWSAIQRDPDDDYGLQPGHKPQPELIVLNLPHHVQLRPSKPVTPKAVVRKPVNRKPIKQNLVTPTSTPSVVRKSSSLVTAGRDAQEKQTLQIIMGEEVVRMEAQLLKSSYKLLAITEAMEQANAGTRDILEVIQFTKQTQAKLVGFTEEFATNLGHQIQDKTKSVANRAWFQQSRGKASETKNYEGLDIDDDWETLEKAIKDKGLGGESPLPEGFEG</sequence>
<protein>
    <submittedName>
        <fullName evidence="2">Uncharacterized protein</fullName>
    </submittedName>
</protein>
<feature type="compositionally biased region" description="Basic and acidic residues" evidence="1">
    <location>
        <begin position="14"/>
        <end position="26"/>
    </location>
</feature>